<dbReference type="EMBL" id="HBHY01000064">
    <property type="protein sequence ID" value="CAE0124303.1"/>
    <property type="molecule type" value="Transcribed_RNA"/>
</dbReference>
<reference evidence="2" key="1">
    <citation type="submission" date="2021-01" db="EMBL/GenBank/DDBJ databases">
        <authorList>
            <person name="Corre E."/>
            <person name="Pelletier E."/>
            <person name="Niang G."/>
            <person name="Scheremetjew M."/>
            <person name="Finn R."/>
            <person name="Kale V."/>
            <person name="Holt S."/>
            <person name="Cochrane G."/>
            <person name="Meng A."/>
            <person name="Brown T."/>
            <person name="Cohen L."/>
        </authorList>
    </citation>
    <scope>NUCLEOTIDE SEQUENCE</scope>
    <source>
        <strain evidence="2">RCC927</strain>
    </source>
</reference>
<protein>
    <submittedName>
        <fullName evidence="2">Uncharacterized protein</fullName>
    </submittedName>
</protein>
<name>A0A7S3B446_9VIRI</name>
<evidence type="ECO:0000256" key="1">
    <source>
        <dbReference type="SAM" id="Phobius"/>
    </source>
</evidence>
<feature type="transmembrane region" description="Helical" evidence="1">
    <location>
        <begin position="119"/>
        <end position="141"/>
    </location>
</feature>
<evidence type="ECO:0000313" key="2">
    <source>
        <dbReference type="EMBL" id="CAE0124303.1"/>
    </source>
</evidence>
<proteinExistence type="predicted"/>
<organism evidence="2">
    <name type="scientific">Prasinoderma singulare</name>
    <dbReference type="NCBI Taxonomy" id="676789"/>
    <lineage>
        <taxon>Eukaryota</taxon>
        <taxon>Viridiplantae</taxon>
        <taxon>Prasinodermophyta</taxon>
        <taxon>Prasinodermophyceae</taxon>
        <taxon>Prasinodermales</taxon>
        <taxon>Prasinodermaceae</taxon>
        <taxon>Prasinoderma</taxon>
    </lineage>
</organism>
<accession>A0A7S3B446</accession>
<sequence>MNVGAAVLGDGATDPISQRFERGGVAIALNVLLAFSYILKAVLAMAVLNGYVQRIALPNFDRYRWPKVHFKADFFQARATWLVLSLPIVVCLGLCLATFLCPTLQVIMGFNASFVALQIIRGITTAVPQWTLASVAATVLWMRRRHGGDYRCRRLKLTLYI</sequence>
<keyword evidence="1" id="KW-0812">Transmembrane</keyword>
<dbReference type="AlphaFoldDB" id="A0A7S3B446"/>
<feature type="transmembrane region" description="Helical" evidence="1">
    <location>
        <begin position="81"/>
        <end position="107"/>
    </location>
</feature>
<keyword evidence="1" id="KW-1133">Transmembrane helix</keyword>
<keyword evidence="1" id="KW-0472">Membrane</keyword>
<feature type="transmembrane region" description="Helical" evidence="1">
    <location>
        <begin position="27"/>
        <end position="52"/>
    </location>
</feature>
<gene>
    <name evidence="2" type="ORF">PSIN1315_LOCUS42</name>
</gene>